<proteinExistence type="predicted"/>
<keyword evidence="4" id="KW-1185">Reference proteome</keyword>
<feature type="region of interest" description="Disordered" evidence="1">
    <location>
        <begin position="1"/>
        <end position="24"/>
    </location>
</feature>
<dbReference type="Pfam" id="PF14111">
    <property type="entry name" value="DUF4283"/>
    <property type="match status" value="1"/>
</dbReference>
<dbReference type="AlphaFoldDB" id="A0AAV9LGE1"/>
<feature type="domain" description="DUF4283" evidence="2">
    <location>
        <begin position="62"/>
        <end position="108"/>
    </location>
</feature>
<evidence type="ECO:0000259" key="2">
    <source>
        <dbReference type="Pfam" id="PF14111"/>
    </source>
</evidence>
<accession>A0AAV9LGE1</accession>
<dbReference type="EMBL" id="JAWPEI010000006">
    <property type="protein sequence ID" value="KAK4724533.1"/>
    <property type="molecule type" value="Genomic_DNA"/>
</dbReference>
<feature type="compositionally biased region" description="Low complexity" evidence="1">
    <location>
        <begin position="245"/>
        <end position="256"/>
    </location>
</feature>
<reference evidence="3 4" key="1">
    <citation type="submission" date="2023-10" db="EMBL/GenBank/DDBJ databases">
        <title>Genome-Wide Identification Analysis in wild type Solanum Pinnatisectum Reveals Some Genes Defensing Phytophthora Infestans.</title>
        <authorList>
            <person name="Sun C."/>
        </authorList>
    </citation>
    <scope>NUCLEOTIDE SEQUENCE [LARGE SCALE GENOMIC DNA]</scope>
    <source>
        <strain evidence="3">LQN</strain>
        <tissue evidence="3">Leaf</tissue>
    </source>
</reference>
<protein>
    <recommendedName>
        <fullName evidence="2">DUF4283 domain-containing protein</fullName>
    </recommendedName>
</protein>
<organism evidence="3 4">
    <name type="scientific">Solanum pinnatisectum</name>
    <name type="common">tansyleaf nightshade</name>
    <dbReference type="NCBI Taxonomy" id="50273"/>
    <lineage>
        <taxon>Eukaryota</taxon>
        <taxon>Viridiplantae</taxon>
        <taxon>Streptophyta</taxon>
        <taxon>Embryophyta</taxon>
        <taxon>Tracheophyta</taxon>
        <taxon>Spermatophyta</taxon>
        <taxon>Magnoliopsida</taxon>
        <taxon>eudicotyledons</taxon>
        <taxon>Gunneridae</taxon>
        <taxon>Pentapetalae</taxon>
        <taxon>asterids</taxon>
        <taxon>lamiids</taxon>
        <taxon>Solanales</taxon>
        <taxon>Solanaceae</taxon>
        <taxon>Solanoideae</taxon>
        <taxon>Solaneae</taxon>
        <taxon>Solanum</taxon>
    </lineage>
</organism>
<evidence type="ECO:0000256" key="1">
    <source>
        <dbReference type="SAM" id="MobiDB-lite"/>
    </source>
</evidence>
<evidence type="ECO:0000313" key="3">
    <source>
        <dbReference type="EMBL" id="KAK4724533.1"/>
    </source>
</evidence>
<feature type="compositionally biased region" description="Basic and acidic residues" evidence="1">
    <location>
        <begin position="260"/>
        <end position="271"/>
    </location>
</feature>
<name>A0AAV9LGE1_9SOLN</name>
<gene>
    <name evidence="3" type="ORF">R3W88_027312</name>
</gene>
<dbReference type="Proteomes" id="UP001311915">
    <property type="component" value="Unassembled WGS sequence"/>
</dbReference>
<dbReference type="PANTHER" id="PTHR33233">
    <property type="entry name" value="ENDONUCLEASE/EXONUCLEASE/PHOSPHATASE"/>
    <property type="match status" value="1"/>
</dbReference>
<comment type="caution">
    <text evidence="3">The sequence shown here is derived from an EMBL/GenBank/DDBJ whole genome shotgun (WGS) entry which is preliminary data.</text>
</comment>
<evidence type="ECO:0000313" key="4">
    <source>
        <dbReference type="Proteomes" id="UP001311915"/>
    </source>
</evidence>
<feature type="compositionally biased region" description="Polar residues" evidence="1">
    <location>
        <begin position="8"/>
        <end position="17"/>
    </location>
</feature>
<sequence length="288" mass="33544">MAGKNPKLTPNTWSQVMGSPKKSKGIDLSDVEGTNVNVKTTKKDVQREIEYWRTLMICYIEKIAQVNRRVFMVRFLESEERDAVVKEGVITFDKKPIVIKQWKPDIEVMKEIVDKVPLWIKMPGLEAKYWGKVAPTKIATTTQKNKLMFARVLVEMPLNNTYLSDVMFENENGKIMKQKVEYEWKPVLCSRCRNFGHELGECRKQLEEEITKTEVNKEQQMGNQAPTNAFIKAKEVENRILQFQQQRRNTTNTRNTFARLQHDPKIENKKDDDEEEVNGTQGGTSHYL</sequence>
<feature type="region of interest" description="Disordered" evidence="1">
    <location>
        <begin position="245"/>
        <end position="288"/>
    </location>
</feature>
<dbReference type="InterPro" id="IPR025558">
    <property type="entry name" value="DUF4283"/>
</dbReference>
<dbReference type="PANTHER" id="PTHR33233:SF17">
    <property type="entry name" value="DUF4283 DOMAIN-CONTAINING PROTEIN"/>
    <property type="match status" value="1"/>
</dbReference>